<proteinExistence type="predicted"/>
<protein>
    <submittedName>
        <fullName evidence="1">Uncharacterized protein</fullName>
    </submittedName>
</protein>
<evidence type="ECO:0000313" key="1">
    <source>
        <dbReference type="EMBL" id="KAI3819623.1"/>
    </source>
</evidence>
<evidence type="ECO:0000313" key="2">
    <source>
        <dbReference type="Proteomes" id="UP001056120"/>
    </source>
</evidence>
<sequence>MQVIGCLMTNWVETGQMGEWEKLRCSPSQVQGVGGFSSRKLTGNLVPRGMRRTRLVSLTVHEGPGFWLGFLRLPRERWFEGFSVRGTKLKPDALDMGEMIRESMKDLTKTRSLRK</sequence>
<gene>
    <name evidence="1" type="ORF">L1987_13464</name>
</gene>
<keyword evidence="2" id="KW-1185">Reference proteome</keyword>
<reference evidence="2" key="1">
    <citation type="journal article" date="2022" name="Mol. Ecol. Resour.">
        <title>The genomes of chicory, endive, great burdock and yacon provide insights into Asteraceae palaeo-polyploidization history and plant inulin production.</title>
        <authorList>
            <person name="Fan W."/>
            <person name="Wang S."/>
            <person name="Wang H."/>
            <person name="Wang A."/>
            <person name="Jiang F."/>
            <person name="Liu H."/>
            <person name="Zhao H."/>
            <person name="Xu D."/>
            <person name="Zhang Y."/>
        </authorList>
    </citation>
    <scope>NUCLEOTIDE SEQUENCE [LARGE SCALE GENOMIC DNA]</scope>
    <source>
        <strain evidence="2">cv. Yunnan</strain>
    </source>
</reference>
<reference evidence="1 2" key="2">
    <citation type="journal article" date="2022" name="Mol. Ecol. Resour.">
        <title>The genomes of chicory, endive, great burdock and yacon provide insights into Asteraceae paleo-polyploidization history and plant inulin production.</title>
        <authorList>
            <person name="Fan W."/>
            <person name="Wang S."/>
            <person name="Wang H."/>
            <person name="Wang A."/>
            <person name="Jiang F."/>
            <person name="Liu H."/>
            <person name="Zhao H."/>
            <person name="Xu D."/>
            <person name="Zhang Y."/>
        </authorList>
    </citation>
    <scope>NUCLEOTIDE SEQUENCE [LARGE SCALE GENOMIC DNA]</scope>
    <source>
        <strain evidence="2">cv. Yunnan</strain>
        <tissue evidence="1">Leaves</tissue>
    </source>
</reference>
<dbReference type="Proteomes" id="UP001056120">
    <property type="component" value="Linkage Group LG04"/>
</dbReference>
<organism evidence="1 2">
    <name type="scientific">Smallanthus sonchifolius</name>
    <dbReference type="NCBI Taxonomy" id="185202"/>
    <lineage>
        <taxon>Eukaryota</taxon>
        <taxon>Viridiplantae</taxon>
        <taxon>Streptophyta</taxon>
        <taxon>Embryophyta</taxon>
        <taxon>Tracheophyta</taxon>
        <taxon>Spermatophyta</taxon>
        <taxon>Magnoliopsida</taxon>
        <taxon>eudicotyledons</taxon>
        <taxon>Gunneridae</taxon>
        <taxon>Pentapetalae</taxon>
        <taxon>asterids</taxon>
        <taxon>campanulids</taxon>
        <taxon>Asterales</taxon>
        <taxon>Asteraceae</taxon>
        <taxon>Asteroideae</taxon>
        <taxon>Heliantheae alliance</taxon>
        <taxon>Millerieae</taxon>
        <taxon>Smallanthus</taxon>
    </lineage>
</organism>
<accession>A0ACB9JGJ2</accession>
<dbReference type="EMBL" id="CM042021">
    <property type="protein sequence ID" value="KAI3819623.1"/>
    <property type="molecule type" value="Genomic_DNA"/>
</dbReference>
<comment type="caution">
    <text evidence="1">The sequence shown here is derived from an EMBL/GenBank/DDBJ whole genome shotgun (WGS) entry which is preliminary data.</text>
</comment>
<name>A0ACB9JGJ2_9ASTR</name>